<keyword evidence="10" id="KW-0969">Cilium</keyword>
<dbReference type="InterPro" id="IPR020013">
    <property type="entry name" value="Flagellar_FlgE/F/G"/>
</dbReference>
<dbReference type="RefSeq" id="WP_070981328.1">
    <property type="nucleotide sequence ID" value="NZ_CP017707.1"/>
</dbReference>
<accession>A0A1D9LM30</accession>
<reference evidence="10 11" key="1">
    <citation type="submission" date="2016-10" db="EMBL/GenBank/DDBJ databases">
        <title>Chromobacterium muskegensis sp. nov., an insecticidal bacterium isolated from Sphagnum bogs.</title>
        <authorList>
            <person name="Sparks M.E."/>
            <person name="Blackburn M.B."/>
            <person name="Gundersen-Rindal D.E."/>
            <person name="Mitchell A."/>
            <person name="Farrar R."/>
            <person name="Kuhar D."/>
        </authorList>
    </citation>
    <scope>NUCLEOTIDE SEQUENCE [LARGE SCALE GENOMIC DNA]</scope>
    <source>
        <strain evidence="10 11">21-1</strain>
    </source>
</reference>
<keyword evidence="10" id="KW-0282">Flagellum</keyword>
<dbReference type="GeneID" id="68843825"/>
<dbReference type="InterPro" id="IPR010930">
    <property type="entry name" value="Flg_bb/hook_C_dom"/>
</dbReference>
<dbReference type="AlphaFoldDB" id="A0A1D9LM30"/>
<dbReference type="InterPro" id="IPR001444">
    <property type="entry name" value="Flag_bb_rod_N"/>
</dbReference>
<dbReference type="SUPFAM" id="SSF117143">
    <property type="entry name" value="Flagellar hook protein flgE"/>
    <property type="match status" value="1"/>
</dbReference>
<evidence type="ECO:0000256" key="2">
    <source>
        <dbReference type="ARBA" id="ARBA00009677"/>
    </source>
</evidence>
<dbReference type="Pfam" id="PF22692">
    <property type="entry name" value="LlgE_F_G_D1"/>
    <property type="match status" value="1"/>
</dbReference>
<comment type="subunit">
    <text evidence="4 6">The basal body constitutes a major portion of the flagellar organelle and consists of five rings (E,L,P,S, and M) mounted on a central rod. The rod consists of about 26 subunits of FlgG in the distal portion, and FlgB, FlgC and FlgF are thought to build up the proximal portion of the rod with about 6 subunits each.</text>
</comment>
<evidence type="ECO:0000259" key="7">
    <source>
        <dbReference type="Pfam" id="PF00460"/>
    </source>
</evidence>
<keyword evidence="3 6" id="KW-0975">Bacterial flagellum</keyword>
<dbReference type="Pfam" id="PF06429">
    <property type="entry name" value="Flg_bbr_C"/>
    <property type="match status" value="1"/>
</dbReference>
<dbReference type="PANTHER" id="PTHR30435">
    <property type="entry name" value="FLAGELLAR PROTEIN"/>
    <property type="match status" value="1"/>
</dbReference>
<dbReference type="GO" id="GO:0071978">
    <property type="term" value="P:bacterial-type flagellum-dependent swarming motility"/>
    <property type="evidence" value="ECO:0007669"/>
    <property type="project" value="TreeGrafter"/>
</dbReference>
<keyword evidence="10" id="KW-0966">Cell projection</keyword>
<dbReference type="STRING" id="1108595.BKX93_21750"/>
<feature type="domain" description="Flagellar hook protein FlgE/F/G-like D1" evidence="9">
    <location>
        <begin position="81"/>
        <end position="146"/>
    </location>
</feature>
<evidence type="ECO:0000256" key="6">
    <source>
        <dbReference type="RuleBase" id="RU362116"/>
    </source>
</evidence>
<evidence type="ECO:0000313" key="10">
    <source>
        <dbReference type="EMBL" id="AOZ52368.1"/>
    </source>
</evidence>
<dbReference type="InterPro" id="IPR053967">
    <property type="entry name" value="LlgE_F_G-like_D1"/>
</dbReference>
<dbReference type="GO" id="GO:0030694">
    <property type="term" value="C:bacterial-type flagellum basal body, rod"/>
    <property type="evidence" value="ECO:0007669"/>
    <property type="project" value="UniProtKB-UniRule"/>
</dbReference>
<dbReference type="Proteomes" id="UP000178776">
    <property type="component" value="Chromosome"/>
</dbReference>
<organism evidence="10 11">
    <name type="scientific">Chromobacterium vaccinii</name>
    <dbReference type="NCBI Taxonomy" id="1108595"/>
    <lineage>
        <taxon>Bacteria</taxon>
        <taxon>Pseudomonadati</taxon>
        <taxon>Pseudomonadota</taxon>
        <taxon>Betaproteobacteria</taxon>
        <taxon>Neisseriales</taxon>
        <taxon>Chromobacteriaceae</taxon>
        <taxon>Chromobacterium</taxon>
    </lineage>
</organism>
<evidence type="ECO:0000256" key="4">
    <source>
        <dbReference type="ARBA" id="ARBA00038560"/>
    </source>
</evidence>
<feature type="domain" description="Flagellar basal-body/hook protein C-terminal" evidence="8">
    <location>
        <begin position="195"/>
        <end position="240"/>
    </location>
</feature>
<evidence type="ECO:0000259" key="9">
    <source>
        <dbReference type="Pfam" id="PF22692"/>
    </source>
</evidence>
<gene>
    <name evidence="10" type="ORF">BKX93_21750</name>
</gene>
<sequence length="243" mass="25584">MDKLIYTAMSGAGRMLRAQQIHANNLANAETGGFRADIDTAVSQEVPGYGYDARLLSLNAPTALSDRNGTVVETGRELDIALQGDGFFAVAAPDGSEAYTRAGSMTVGADGGLSVNGHPVLGDGGQIRLPEGFLKASVAADGTISVLNPDDNAMQPVDKLKLVKPEAREVGKRPDGLIAARQGGPLPVDDSVRVQSGHLERSNVSAVEEMVSTMTLNRNFEMQMKLFNAASDMNEAGNRLVRG</sequence>
<evidence type="ECO:0000256" key="5">
    <source>
        <dbReference type="ARBA" id="ARBA00040228"/>
    </source>
</evidence>
<dbReference type="Pfam" id="PF00460">
    <property type="entry name" value="Flg_bb_rod"/>
    <property type="match status" value="1"/>
</dbReference>
<feature type="domain" description="Flagellar basal body rod protein N-terminal" evidence="7">
    <location>
        <begin position="5"/>
        <end position="35"/>
    </location>
</feature>
<dbReference type="PANTHER" id="PTHR30435:SF18">
    <property type="entry name" value="FLAGELLAR BASAL-BODY ROD PROTEIN FLGF"/>
    <property type="match status" value="1"/>
</dbReference>
<dbReference type="NCBIfam" id="TIGR03506">
    <property type="entry name" value="FlgEFG_subfam"/>
    <property type="match status" value="1"/>
</dbReference>
<proteinExistence type="inferred from homology"/>
<comment type="subcellular location">
    <subcellularLocation>
        <location evidence="1 6">Bacterial flagellum basal body</location>
    </subcellularLocation>
</comment>
<name>A0A1D9LM30_9NEIS</name>
<evidence type="ECO:0000313" key="11">
    <source>
        <dbReference type="Proteomes" id="UP000178776"/>
    </source>
</evidence>
<protein>
    <recommendedName>
        <fullName evidence="5 6">Flagellar basal-body rod protein FlgF</fullName>
    </recommendedName>
</protein>
<dbReference type="InterPro" id="IPR037925">
    <property type="entry name" value="FlgE/F/G-like"/>
</dbReference>
<comment type="similarity">
    <text evidence="2 6">Belongs to the flagella basal body rod proteins family.</text>
</comment>
<dbReference type="EMBL" id="CP017707">
    <property type="protein sequence ID" value="AOZ52368.1"/>
    <property type="molecule type" value="Genomic_DNA"/>
</dbReference>
<dbReference type="KEGG" id="cvc:BKX93_21750"/>
<dbReference type="NCBIfam" id="NF009280">
    <property type="entry name" value="PRK12640.1"/>
    <property type="match status" value="1"/>
</dbReference>
<evidence type="ECO:0000256" key="1">
    <source>
        <dbReference type="ARBA" id="ARBA00004117"/>
    </source>
</evidence>
<evidence type="ECO:0000256" key="3">
    <source>
        <dbReference type="ARBA" id="ARBA00023143"/>
    </source>
</evidence>
<evidence type="ECO:0000259" key="8">
    <source>
        <dbReference type="Pfam" id="PF06429"/>
    </source>
</evidence>